<sequence>MNGQQADTIVLAGAAVLVLGPAAASAHRRTRRGPRPDKPMERLQALEAGRATVAARKHPGRSLRADLLGCLGFGFAVVGIISTALIWDVPPWQR</sequence>
<keyword evidence="1" id="KW-0812">Transmembrane</keyword>
<proteinExistence type="predicted"/>
<accession>A0ABU2NRZ5</accession>
<reference evidence="3" key="1">
    <citation type="submission" date="2023-07" db="EMBL/GenBank/DDBJ databases">
        <title>30 novel species of actinomycetes from the DSMZ collection.</title>
        <authorList>
            <person name="Nouioui I."/>
        </authorList>
    </citation>
    <scope>NUCLEOTIDE SEQUENCE [LARGE SCALE GENOMIC DNA]</scope>
    <source>
        <strain evidence="3">DSM 42041</strain>
    </source>
</reference>
<name>A0ABU2NRZ5_9ACTN</name>
<protein>
    <recommendedName>
        <fullName evidence="4">Peptidase</fullName>
    </recommendedName>
</protein>
<dbReference type="RefSeq" id="WP_311672293.1">
    <property type="nucleotide sequence ID" value="NZ_JAVREQ010000003.1"/>
</dbReference>
<evidence type="ECO:0008006" key="4">
    <source>
        <dbReference type="Google" id="ProtNLM"/>
    </source>
</evidence>
<comment type="caution">
    <text evidence="2">The sequence shown here is derived from an EMBL/GenBank/DDBJ whole genome shotgun (WGS) entry which is preliminary data.</text>
</comment>
<evidence type="ECO:0000313" key="3">
    <source>
        <dbReference type="Proteomes" id="UP001183414"/>
    </source>
</evidence>
<dbReference type="EMBL" id="JAVREQ010000003">
    <property type="protein sequence ID" value="MDT0378408.1"/>
    <property type="molecule type" value="Genomic_DNA"/>
</dbReference>
<keyword evidence="1" id="KW-0472">Membrane</keyword>
<evidence type="ECO:0000256" key="1">
    <source>
        <dbReference type="SAM" id="Phobius"/>
    </source>
</evidence>
<dbReference type="Proteomes" id="UP001183414">
    <property type="component" value="Unassembled WGS sequence"/>
</dbReference>
<organism evidence="2 3">
    <name type="scientific">Streptomyces hazeniae</name>
    <dbReference type="NCBI Taxonomy" id="3075538"/>
    <lineage>
        <taxon>Bacteria</taxon>
        <taxon>Bacillati</taxon>
        <taxon>Actinomycetota</taxon>
        <taxon>Actinomycetes</taxon>
        <taxon>Kitasatosporales</taxon>
        <taxon>Streptomycetaceae</taxon>
        <taxon>Streptomyces</taxon>
    </lineage>
</organism>
<gene>
    <name evidence="2" type="ORF">RM572_06385</name>
</gene>
<evidence type="ECO:0000313" key="2">
    <source>
        <dbReference type="EMBL" id="MDT0378408.1"/>
    </source>
</evidence>
<feature type="transmembrane region" description="Helical" evidence="1">
    <location>
        <begin position="65"/>
        <end position="87"/>
    </location>
</feature>
<keyword evidence="3" id="KW-1185">Reference proteome</keyword>
<keyword evidence="1" id="KW-1133">Transmembrane helix</keyword>